<reference evidence="2" key="2">
    <citation type="submission" date="2018-05" db="EMBL/GenBank/DDBJ databases">
        <title>OmerRS3 (Oryza meridionalis Reference Sequence Version 3).</title>
        <authorList>
            <person name="Zhang J."/>
            <person name="Kudrna D."/>
            <person name="Lee S."/>
            <person name="Talag J."/>
            <person name="Welchert J."/>
            <person name="Wing R.A."/>
        </authorList>
    </citation>
    <scope>NUCLEOTIDE SEQUENCE [LARGE SCALE GENOMIC DNA]</scope>
    <source>
        <strain evidence="2">cv. OR44</strain>
    </source>
</reference>
<dbReference type="Gramene" id="OMERI03G02170.2">
    <property type="protein sequence ID" value="OMERI03G02170.2"/>
    <property type="gene ID" value="OMERI03G02170"/>
</dbReference>
<sequence length="72" mass="7589">SLPTAASAFAAGRRPPPSIPIHPASEQGRRSSSFCFLRRRRSPSIPRASRVAVARPAASAASILDHATARGR</sequence>
<dbReference type="AlphaFoldDB" id="A0A0E0CUL8"/>
<organism evidence="2">
    <name type="scientific">Oryza meridionalis</name>
    <dbReference type="NCBI Taxonomy" id="40149"/>
    <lineage>
        <taxon>Eukaryota</taxon>
        <taxon>Viridiplantae</taxon>
        <taxon>Streptophyta</taxon>
        <taxon>Embryophyta</taxon>
        <taxon>Tracheophyta</taxon>
        <taxon>Spermatophyta</taxon>
        <taxon>Magnoliopsida</taxon>
        <taxon>Liliopsida</taxon>
        <taxon>Poales</taxon>
        <taxon>Poaceae</taxon>
        <taxon>BOP clade</taxon>
        <taxon>Oryzoideae</taxon>
        <taxon>Oryzeae</taxon>
        <taxon>Oryzinae</taxon>
        <taxon>Oryza</taxon>
    </lineage>
</organism>
<protein>
    <submittedName>
        <fullName evidence="2">Uncharacterized protein</fullName>
    </submittedName>
</protein>
<accession>A0A0E0CUL8</accession>
<evidence type="ECO:0000256" key="1">
    <source>
        <dbReference type="SAM" id="MobiDB-lite"/>
    </source>
</evidence>
<dbReference type="Proteomes" id="UP000008021">
    <property type="component" value="Chromosome 3"/>
</dbReference>
<dbReference type="HOGENOM" id="CLU_2729799_0_0_1"/>
<name>A0A0E0CUL8_9ORYZ</name>
<proteinExistence type="predicted"/>
<feature type="region of interest" description="Disordered" evidence="1">
    <location>
        <begin position="1"/>
        <end position="33"/>
    </location>
</feature>
<evidence type="ECO:0000313" key="3">
    <source>
        <dbReference type="Proteomes" id="UP000008021"/>
    </source>
</evidence>
<reference evidence="2" key="1">
    <citation type="submission" date="2015-04" db="UniProtKB">
        <authorList>
            <consortium name="EnsemblPlants"/>
        </authorList>
    </citation>
    <scope>IDENTIFICATION</scope>
</reference>
<dbReference type="EnsemblPlants" id="OMERI03G02170.2">
    <property type="protein sequence ID" value="OMERI03G02170.2"/>
    <property type="gene ID" value="OMERI03G02170"/>
</dbReference>
<evidence type="ECO:0000313" key="2">
    <source>
        <dbReference type="EnsemblPlants" id="OMERI03G02170.2"/>
    </source>
</evidence>
<keyword evidence="3" id="KW-1185">Reference proteome</keyword>